<feature type="binding site" description="in other chain" evidence="7">
    <location>
        <begin position="71"/>
        <end position="75"/>
    </location>
    <ligand>
        <name>substrate</name>
        <note>ligand shared between two neighboring subunits</note>
    </ligand>
</feature>
<dbReference type="PROSITE" id="PS00166">
    <property type="entry name" value="ENOYL_COA_HYDRATASE"/>
    <property type="match status" value="1"/>
</dbReference>
<comment type="function">
    <text evidence="7">Converts o-succinylbenzoyl-CoA (OSB-CoA) to 1,4-dihydroxy-2-naphthoyl-CoA (DHNA-CoA).</text>
</comment>
<feature type="binding site" evidence="7">
    <location>
        <position position="259"/>
    </location>
    <ligand>
        <name>substrate</name>
        <note>ligand shared between two neighboring subunits</note>
    </ligand>
</feature>
<dbReference type="GO" id="GO:0004300">
    <property type="term" value="F:enoyl-CoA hydratase activity"/>
    <property type="evidence" value="ECO:0007669"/>
    <property type="project" value="UniProtKB-EC"/>
</dbReference>
<dbReference type="CDD" id="cd06558">
    <property type="entry name" value="crotonase-like"/>
    <property type="match status" value="1"/>
</dbReference>
<dbReference type="HAMAP" id="MF_01934">
    <property type="entry name" value="MenB"/>
    <property type="match status" value="1"/>
</dbReference>
<comment type="function">
    <text evidence="2">Could possibly oxidize fatty acids using specific components.</text>
</comment>
<dbReference type="PANTHER" id="PTHR43113:SF1">
    <property type="entry name" value="1,4-DIHYDROXY-2-NAPHTHOYL-COA SYNTHASE, PEROXISOMAL"/>
    <property type="match status" value="1"/>
</dbReference>
<evidence type="ECO:0000256" key="2">
    <source>
        <dbReference type="ARBA" id="ARBA00002994"/>
    </source>
</evidence>
<evidence type="ECO:0000313" key="8">
    <source>
        <dbReference type="EMBL" id="BBZ74863.1"/>
    </source>
</evidence>
<comment type="pathway">
    <text evidence="7">Quinol/quinone metabolism; menaquinone biosynthesis.</text>
</comment>
<comment type="catalytic activity">
    <reaction evidence="6">
        <text>a 4-saturated-(3S)-3-hydroxyacyl-CoA = a (3E)-enoyl-CoA + H2O</text>
        <dbReference type="Rhea" id="RHEA:20724"/>
        <dbReference type="ChEBI" id="CHEBI:15377"/>
        <dbReference type="ChEBI" id="CHEBI:58521"/>
        <dbReference type="ChEBI" id="CHEBI:137480"/>
        <dbReference type="EC" id="4.2.1.17"/>
    </reaction>
</comment>
<dbReference type="Gene3D" id="3.90.226.10">
    <property type="entry name" value="2-enoyl-CoA Hydratase, Chain A, domain 1"/>
    <property type="match status" value="1"/>
</dbReference>
<dbReference type="InterPro" id="IPR014748">
    <property type="entry name" value="Enoyl-CoA_hydra_C"/>
</dbReference>
<keyword evidence="4 7" id="KW-0456">Lyase</keyword>
<protein>
    <recommendedName>
        <fullName evidence="7">1,4-dihydroxy-2-naphthoyl-CoA synthase</fullName>
        <shortName evidence="7">DHNA-CoA synthase</shortName>
        <ecNumber evidence="7">4.1.3.36</ecNumber>
    </recommendedName>
</protein>
<feature type="binding site" description="in other chain" evidence="7">
    <location>
        <position position="84"/>
    </location>
    <ligand>
        <name>substrate</name>
        <note>ligand shared between two neighboring subunits</note>
    </ligand>
</feature>
<gene>
    <name evidence="8" type="primary">menB_2</name>
    <name evidence="7" type="synonym">menB</name>
    <name evidence="8" type="ORF">MANY_02000</name>
</gene>
<dbReference type="InterPro" id="IPR029045">
    <property type="entry name" value="ClpP/crotonase-like_dom_sf"/>
</dbReference>
<evidence type="ECO:0000256" key="7">
    <source>
        <dbReference type="HAMAP-Rule" id="MF_01934"/>
    </source>
</evidence>
<dbReference type="UniPathway" id="UPA01057">
    <property type="reaction ID" value="UER00167"/>
</dbReference>
<dbReference type="InterPro" id="IPR010198">
    <property type="entry name" value="DHNA-CoA_synthase_MenB"/>
</dbReference>
<comment type="pathway">
    <text evidence="7">Quinol/quinone metabolism; 1,4-dihydroxy-2-naphthoate biosynthesis; 1,4-dihydroxy-2-naphthoate from chorismate: step 6/7.</text>
</comment>
<keyword evidence="3" id="KW-0443">Lipid metabolism</keyword>
<dbReference type="AlphaFoldDB" id="A0A6N4W3C4"/>
<evidence type="ECO:0000256" key="4">
    <source>
        <dbReference type="ARBA" id="ARBA00023239"/>
    </source>
</evidence>
<dbReference type="InterPro" id="IPR018376">
    <property type="entry name" value="Enoyl-CoA_hyd/isom_CS"/>
</dbReference>
<dbReference type="InterPro" id="IPR001753">
    <property type="entry name" value="Enoyl-CoA_hydra/iso"/>
</dbReference>
<dbReference type="GO" id="GO:0006631">
    <property type="term" value="P:fatty acid metabolic process"/>
    <property type="evidence" value="ECO:0007669"/>
    <property type="project" value="UniProtKB-KW"/>
</dbReference>
<feature type="site" description="Important for catalysis" evidence="7">
    <location>
        <position position="84"/>
    </location>
</feature>
<keyword evidence="7" id="KW-0474">Menaquinone biosynthesis</keyword>
<evidence type="ECO:0000256" key="3">
    <source>
        <dbReference type="ARBA" id="ARBA00022832"/>
    </source>
</evidence>
<dbReference type="EC" id="4.1.3.36" evidence="7"/>
<dbReference type="UniPathway" id="UPA00079"/>
<evidence type="ECO:0000256" key="5">
    <source>
        <dbReference type="ARBA" id="ARBA00023709"/>
    </source>
</evidence>
<comment type="similarity">
    <text evidence="7">Belongs to the enoyl-CoA hydratase/isomerase family. MenB subfamily.</text>
</comment>
<comment type="caution">
    <text evidence="7">Lacks conserved residue(s) required for the propagation of feature annotation.</text>
</comment>
<keyword evidence="3" id="KW-0276">Fatty acid metabolism</keyword>
<dbReference type="GO" id="GO:0005829">
    <property type="term" value="C:cytosol"/>
    <property type="evidence" value="ECO:0007669"/>
    <property type="project" value="TreeGrafter"/>
</dbReference>
<evidence type="ECO:0000256" key="1">
    <source>
        <dbReference type="ARBA" id="ARBA00000177"/>
    </source>
</evidence>
<sequence length="270" mass="29659">MTKGDNMTDFTDITYEVDNGLAWITINRPDRYNSFRARTVDELIKAFKLAWGSSEVGVICLTGAGEKAFCTGGDQRQRAETGDYGPSDSGLFEVDSLHRVIRDAPKPVIAAVNGFAIGGGHVLHVLCDLTIASESAIFGQNGPRVGSFDAGFGTGYLARVVGEKRAREIWFLCRRYSAQQAYEWGLVNKVVPADQLRAEVRAWADEILQLSPTSLKVLKQSFNADTEQFASLGQMAYSNLKLFGETPEAKEGVTAFNEKRLPDFAPYRGN</sequence>
<dbReference type="GO" id="GO:0008935">
    <property type="term" value="F:1,4-dihydroxy-2-naphthoyl-CoA synthase activity"/>
    <property type="evidence" value="ECO:0007669"/>
    <property type="project" value="UniProtKB-UniRule"/>
</dbReference>
<dbReference type="SUPFAM" id="SSF52096">
    <property type="entry name" value="ClpP/crotonase"/>
    <property type="match status" value="1"/>
</dbReference>
<dbReference type="GO" id="GO:0009234">
    <property type="term" value="P:menaquinone biosynthetic process"/>
    <property type="evidence" value="ECO:0007669"/>
    <property type="project" value="UniProtKB-UniRule"/>
</dbReference>
<dbReference type="EMBL" id="AP022620">
    <property type="protein sequence ID" value="BBZ74863.1"/>
    <property type="molecule type" value="Genomic_DNA"/>
</dbReference>
<dbReference type="Pfam" id="PF00378">
    <property type="entry name" value="ECH_1"/>
    <property type="match status" value="1"/>
</dbReference>
<evidence type="ECO:0000256" key="6">
    <source>
        <dbReference type="ARBA" id="ARBA00023717"/>
    </source>
</evidence>
<organism evidence="8 9">
    <name type="scientific">Mycolicibacterium anyangense</name>
    <dbReference type="NCBI Taxonomy" id="1431246"/>
    <lineage>
        <taxon>Bacteria</taxon>
        <taxon>Bacillati</taxon>
        <taxon>Actinomycetota</taxon>
        <taxon>Actinomycetes</taxon>
        <taxon>Mycobacteriales</taxon>
        <taxon>Mycobacteriaceae</taxon>
        <taxon>Mycolicibacterium</taxon>
    </lineage>
</organism>
<dbReference type="Proteomes" id="UP000467249">
    <property type="component" value="Chromosome"/>
</dbReference>
<comment type="catalytic activity">
    <reaction evidence="5">
        <text>a (3S)-3-hydroxyacyl-CoA = a (2E)-enoyl-CoA + H2O</text>
        <dbReference type="Rhea" id="RHEA:16105"/>
        <dbReference type="ChEBI" id="CHEBI:15377"/>
        <dbReference type="ChEBI" id="CHEBI:57318"/>
        <dbReference type="ChEBI" id="CHEBI:58856"/>
        <dbReference type="EC" id="4.2.1.17"/>
    </reaction>
</comment>
<dbReference type="PANTHER" id="PTHR43113">
    <property type="entry name" value="NUCLEOSIDE-DIPHOSPHATE-SUGAR EPIMERASE"/>
    <property type="match status" value="1"/>
</dbReference>
<name>A0A6N4W3C4_9MYCO</name>
<comment type="catalytic activity">
    <reaction evidence="1 7">
        <text>2-succinylbenzoyl-CoA + H(+) = 1,4-dihydroxy-2-naphthoyl-CoA + H2O</text>
        <dbReference type="Rhea" id="RHEA:26562"/>
        <dbReference type="ChEBI" id="CHEBI:15377"/>
        <dbReference type="ChEBI" id="CHEBI:15378"/>
        <dbReference type="ChEBI" id="CHEBI:57364"/>
        <dbReference type="ChEBI" id="CHEBI:58897"/>
        <dbReference type="EC" id="4.1.3.36"/>
    </reaction>
</comment>
<keyword evidence="9" id="KW-1185">Reference proteome</keyword>
<reference evidence="8 9" key="1">
    <citation type="journal article" date="2019" name="Emerg. Microbes Infect.">
        <title>Comprehensive subspecies identification of 175 nontuberculous mycobacteria species based on 7547 genomic profiles.</title>
        <authorList>
            <person name="Matsumoto Y."/>
            <person name="Kinjo T."/>
            <person name="Motooka D."/>
            <person name="Nabeya D."/>
            <person name="Jung N."/>
            <person name="Uechi K."/>
            <person name="Horii T."/>
            <person name="Iida T."/>
            <person name="Fujita J."/>
            <person name="Nakamura S."/>
        </authorList>
    </citation>
    <scope>NUCLEOTIDE SEQUENCE [LARGE SCALE GENOMIC DNA]</scope>
    <source>
        <strain evidence="8 9">JCM 30275</strain>
    </source>
</reference>
<feature type="binding site" description="in other chain" evidence="7">
    <location>
        <begin position="115"/>
        <end position="119"/>
    </location>
    <ligand>
        <name>substrate</name>
        <note>ligand shared between two neighboring subunits</note>
    </ligand>
</feature>
<feature type="binding site" description="in other chain" evidence="7">
    <location>
        <position position="147"/>
    </location>
    <ligand>
        <name>substrate</name>
        <note>ligand shared between two neighboring subunits</note>
    </ligand>
</feature>
<accession>A0A6N4W3C4</accession>
<dbReference type="Gene3D" id="1.10.12.10">
    <property type="entry name" value="Lyase 2-enoyl-coa Hydratase, Chain A, domain 2"/>
    <property type="match status" value="1"/>
</dbReference>
<dbReference type="KEGG" id="many:MANY_02000"/>
<proteinExistence type="inferred from homology"/>
<evidence type="ECO:0000313" key="9">
    <source>
        <dbReference type="Proteomes" id="UP000467249"/>
    </source>
</evidence>